<evidence type="ECO:0000313" key="3">
    <source>
        <dbReference type="Proteomes" id="UP001152302"/>
    </source>
</evidence>
<dbReference type="Pfam" id="PF05119">
    <property type="entry name" value="Terminase_4"/>
    <property type="match status" value="1"/>
</dbReference>
<reference evidence="2" key="1">
    <citation type="submission" date="2022-05" db="EMBL/GenBank/DDBJ databases">
        <title>Comparative genomics of Staphylococcus equorum isolates.</title>
        <authorList>
            <person name="Luelf R.H."/>
        </authorList>
    </citation>
    <scope>NUCLEOTIDE SEQUENCE</scope>
    <source>
        <strain evidence="2">TMW 2.2343</strain>
    </source>
</reference>
<dbReference type="InterPro" id="IPR006448">
    <property type="entry name" value="Phage_term_ssu_P27"/>
</dbReference>
<organism evidence="2 3">
    <name type="scientific">Staphylococcus equorum</name>
    <dbReference type="NCBI Taxonomy" id="246432"/>
    <lineage>
        <taxon>Bacteria</taxon>
        <taxon>Bacillati</taxon>
        <taxon>Bacillota</taxon>
        <taxon>Bacilli</taxon>
        <taxon>Bacillales</taxon>
        <taxon>Staphylococcaceae</taxon>
        <taxon>Staphylococcus</taxon>
    </lineage>
</organism>
<dbReference type="Proteomes" id="UP001152302">
    <property type="component" value="Unassembled WGS sequence"/>
</dbReference>
<feature type="compositionally biased region" description="Basic and acidic residues" evidence="1">
    <location>
        <begin position="20"/>
        <end position="32"/>
    </location>
</feature>
<proteinExistence type="predicted"/>
<dbReference type="EMBL" id="JAMBPX010000003">
    <property type="protein sequence ID" value="MDG0858690.1"/>
    <property type="molecule type" value="Genomic_DNA"/>
</dbReference>
<comment type="caution">
    <text evidence="2">The sequence shown here is derived from an EMBL/GenBank/DDBJ whole genome shotgun (WGS) entry which is preliminary data.</text>
</comment>
<accession>A0A9X4R108</accession>
<dbReference type="RefSeq" id="WP_057511913.1">
    <property type="nucleotide sequence ID" value="NZ_JAMBPV010000005.1"/>
</dbReference>
<gene>
    <name evidence="2" type="ORF">M4L21_05045</name>
</gene>
<evidence type="ECO:0000313" key="2">
    <source>
        <dbReference type="EMBL" id="MDG0858690.1"/>
    </source>
</evidence>
<sequence length="154" mass="17393">MGRNLKLLSENKGNLTVEQQESKKEAEKSIRDLEPLENKPPDWLDGTAKIEYNRIIPLLQELPIASLDLALVSAYCQAYSDYQRATVELASGEMVTFTERGSKVNPWHRVKVDSFNIINSIAPKLGLTIDSRLKIFTPTETKKEDADPMARFAK</sequence>
<name>A0A9X4R108_9STAP</name>
<evidence type="ECO:0000256" key="1">
    <source>
        <dbReference type="SAM" id="MobiDB-lite"/>
    </source>
</evidence>
<dbReference type="AlphaFoldDB" id="A0A9X4R108"/>
<dbReference type="NCBIfam" id="TIGR01558">
    <property type="entry name" value="sm_term_P27"/>
    <property type="match status" value="1"/>
</dbReference>
<protein>
    <submittedName>
        <fullName evidence="2">Phage terminase small subunit P27 family</fullName>
    </submittedName>
</protein>
<feature type="region of interest" description="Disordered" evidence="1">
    <location>
        <begin position="1"/>
        <end position="32"/>
    </location>
</feature>